<reference evidence="3 4" key="1">
    <citation type="journal article" date="2019" name="New Phytol.">
        <title>Comparative genomics reveals unique wood-decay strategies and fruiting body development in the Schizophyllaceae.</title>
        <authorList>
            <person name="Almasi E."/>
            <person name="Sahu N."/>
            <person name="Krizsan K."/>
            <person name="Balint B."/>
            <person name="Kovacs G.M."/>
            <person name="Kiss B."/>
            <person name="Cseklye J."/>
            <person name="Drula E."/>
            <person name="Henrissat B."/>
            <person name="Nagy I."/>
            <person name="Chovatia M."/>
            <person name="Adam C."/>
            <person name="LaButti K."/>
            <person name="Lipzen A."/>
            <person name="Riley R."/>
            <person name="Grigoriev I.V."/>
            <person name="Nagy L.G."/>
        </authorList>
    </citation>
    <scope>NUCLEOTIDE SEQUENCE [LARGE SCALE GENOMIC DNA]</scope>
    <source>
        <strain evidence="3 4">NL-1724</strain>
    </source>
</reference>
<accession>A0A550CF12</accession>
<comment type="caution">
    <text evidence="3">The sequence shown here is derived from an EMBL/GenBank/DDBJ whole genome shotgun (WGS) entry which is preliminary data.</text>
</comment>
<dbReference type="Proteomes" id="UP000320762">
    <property type="component" value="Unassembled WGS sequence"/>
</dbReference>
<evidence type="ECO:0000313" key="3">
    <source>
        <dbReference type="EMBL" id="TRM63390.1"/>
    </source>
</evidence>
<feature type="compositionally biased region" description="Basic and acidic residues" evidence="1">
    <location>
        <begin position="7"/>
        <end position="24"/>
    </location>
</feature>
<feature type="domain" description="DUF6699" evidence="2">
    <location>
        <begin position="188"/>
        <end position="329"/>
    </location>
</feature>
<organism evidence="3 4">
    <name type="scientific">Schizophyllum amplum</name>
    <dbReference type="NCBI Taxonomy" id="97359"/>
    <lineage>
        <taxon>Eukaryota</taxon>
        <taxon>Fungi</taxon>
        <taxon>Dikarya</taxon>
        <taxon>Basidiomycota</taxon>
        <taxon>Agaricomycotina</taxon>
        <taxon>Agaricomycetes</taxon>
        <taxon>Agaricomycetidae</taxon>
        <taxon>Agaricales</taxon>
        <taxon>Schizophyllaceae</taxon>
        <taxon>Schizophyllum</taxon>
    </lineage>
</organism>
<dbReference type="STRING" id="97359.A0A550CF12"/>
<dbReference type="Pfam" id="PF20415">
    <property type="entry name" value="DUF6699"/>
    <property type="match status" value="1"/>
</dbReference>
<name>A0A550CF12_9AGAR</name>
<dbReference type="OrthoDB" id="3172906at2759"/>
<evidence type="ECO:0000313" key="4">
    <source>
        <dbReference type="Proteomes" id="UP000320762"/>
    </source>
</evidence>
<sequence>MPGRLHVRFDEHRNEYYDPKDPASRRKRANSLPPPPPSPAPQIYLQVPSKHRSHLSWDGSHRAPSLAASSHGAHSPASHGSHLSLPHGTHSPHGSHSATSHGTHSPQGSATSHGTRSSISHSRSSSLTDSPSSSAMHSSPSRSHPPLSGQPPTTRPRRHSASSYQGSARVHSLLARASQPDKHSSVALHFDLRRRPRHATDVSRHHLPAHVLTEPATSPPAASLTIACSRLPWAFRIEGSTRDARFTKTSAGATRYVSVGDLLDGLYAALRAQIGEEEYKTYADQRGVRHAFAERCRVSSRPAEEKARGLRRVDLLTTRVWFAGLERGKGEEGMWTMRVKEGEK</sequence>
<evidence type="ECO:0000259" key="2">
    <source>
        <dbReference type="Pfam" id="PF20415"/>
    </source>
</evidence>
<feature type="compositionally biased region" description="Low complexity" evidence="1">
    <location>
        <begin position="117"/>
        <end position="147"/>
    </location>
</feature>
<feature type="region of interest" description="Disordered" evidence="1">
    <location>
        <begin position="1"/>
        <end position="169"/>
    </location>
</feature>
<dbReference type="InterPro" id="IPR046522">
    <property type="entry name" value="DUF6699"/>
</dbReference>
<feature type="compositionally biased region" description="Polar residues" evidence="1">
    <location>
        <begin position="107"/>
        <end position="116"/>
    </location>
</feature>
<proteinExistence type="predicted"/>
<keyword evidence="4" id="KW-1185">Reference proteome</keyword>
<evidence type="ECO:0000256" key="1">
    <source>
        <dbReference type="SAM" id="MobiDB-lite"/>
    </source>
</evidence>
<dbReference type="AlphaFoldDB" id="A0A550CF12"/>
<feature type="compositionally biased region" description="Low complexity" evidence="1">
    <location>
        <begin position="63"/>
        <end position="106"/>
    </location>
</feature>
<gene>
    <name evidence="3" type="ORF">BD626DRAFT_494211</name>
</gene>
<protein>
    <recommendedName>
        <fullName evidence="2">DUF6699 domain-containing protein</fullName>
    </recommendedName>
</protein>
<dbReference type="EMBL" id="VDMD01000009">
    <property type="protein sequence ID" value="TRM63390.1"/>
    <property type="molecule type" value="Genomic_DNA"/>
</dbReference>